<feature type="domain" description="Smr" evidence="1">
    <location>
        <begin position="332"/>
        <end position="451"/>
    </location>
</feature>
<dbReference type="AlphaFoldDB" id="A0A843U2I9"/>
<dbReference type="PROSITE" id="PS50828">
    <property type="entry name" value="SMR"/>
    <property type="match status" value="1"/>
</dbReference>
<dbReference type="Pfam" id="PF08590">
    <property type="entry name" value="DUF1771"/>
    <property type="match status" value="1"/>
</dbReference>
<dbReference type="InterPro" id="IPR036063">
    <property type="entry name" value="Smr_dom_sf"/>
</dbReference>
<proteinExistence type="predicted"/>
<organism evidence="2 3">
    <name type="scientific">Colocasia esculenta</name>
    <name type="common">Wild taro</name>
    <name type="synonym">Arum esculentum</name>
    <dbReference type="NCBI Taxonomy" id="4460"/>
    <lineage>
        <taxon>Eukaryota</taxon>
        <taxon>Viridiplantae</taxon>
        <taxon>Streptophyta</taxon>
        <taxon>Embryophyta</taxon>
        <taxon>Tracheophyta</taxon>
        <taxon>Spermatophyta</taxon>
        <taxon>Magnoliopsida</taxon>
        <taxon>Liliopsida</taxon>
        <taxon>Araceae</taxon>
        <taxon>Aroideae</taxon>
        <taxon>Colocasieae</taxon>
        <taxon>Colocasia</taxon>
    </lineage>
</organism>
<dbReference type="PANTHER" id="PTHR47812">
    <property type="entry name" value="SMR (SMALL MUTS RELATED) DOMAIN-CONTAINING PROTEIN"/>
    <property type="match status" value="1"/>
</dbReference>
<dbReference type="EMBL" id="NMUH01000289">
    <property type="protein sequence ID" value="MQL76287.1"/>
    <property type="molecule type" value="Genomic_DNA"/>
</dbReference>
<keyword evidence="3" id="KW-1185">Reference proteome</keyword>
<gene>
    <name evidence="2" type="ORF">Taro_008670</name>
</gene>
<evidence type="ECO:0000313" key="2">
    <source>
        <dbReference type="EMBL" id="MQL76287.1"/>
    </source>
</evidence>
<evidence type="ECO:0000313" key="3">
    <source>
        <dbReference type="Proteomes" id="UP000652761"/>
    </source>
</evidence>
<dbReference type="PANTHER" id="PTHR47812:SF2">
    <property type="entry name" value="SMR (SMALL MUTS RELATED) DOMAIN-CONTAINING PROTEIN"/>
    <property type="match status" value="1"/>
</dbReference>
<dbReference type="InterPro" id="IPR013899">
    <property type="entry name" value="DUF1771"/>
</dbReference>
<dbReference type="SMART" id="SM00463">
    <property type="entry name" value="SMR"/>
    <property type="match status" value="1"/>
</dbReference>
<dbReference type="SMART" id="SM01162">
    <property type="entry name" value="DUF1771"/>
    <property type="match status" value="1"/>
</dbReference>
<sequence>MDCGCRCYFPSISSSVLRRAVAVSHPSNVPLLAPGTPWFPELWIASMAGPSSVKVQCQRGKSPGPGWAAFDRKQREKDCMEPGHVVDPFPPVSKDRGSKLPINDQSLARRFSSVVHPPMDLPSIKNSFKAGKLGGSHAGDDKFDQIALETNSLPAIKSLKSIHGWADESLIEDVLAAVKNNENEASALLKAMLPDDLSKQKMELQASSTVLKEQIVDEKNTCIDRSIYLDPQLSKGLWKELASINLLCAPVEPEWEEDDVYLISRKDAIRMMRLASQHSRAASNAFQKGDHLSARLLSQKAQEEWISAEKLNAKAAKEILRIRNSDNDIWKLDLHGLHASEAVNILKEHLHGIESHVPVKHSASADGMCRPEKGNLCYPSLVSGSGLDMDALSGKQQALSRGGQNVLHVITGTGNHSRGQAALPKAVRSFLIENGYRFDDARPGVIAVWPKFRRS</sequence>
<dbReference type="InterPro" id="IPR002625">
    <property type="entry name" value="Smr_dom"/>
</dbReference>
<comment type="caution">
    <text evidence="2">The sequence shown here is derived from an EMBL/GenBank/DDBJ whole genome shotgun (WGS) entry which is preliminary data.</text>
</comment>
<dbReference type="SUPFAM" id="SSF160443">
    <property type="entry name" value="SMR domain-like"/>
    <property type="match status" value="1"/>
</dbReference>
<name>A0A843U2I9_COLES</name>
<dbReference type="OrthoDB" id="3231855at2759"/>
<evidence type="ECO:0000259" key="1">
    <source>
        <dbReference type="PROSITE" id="PS50828"/>
    </source>
</evidence>
<reference evidence="2" key="1">
    <citation type="submission" date="2017-07" db="EMBL/GenBank/DDBJ databases">
        <title>Taro Niue Genome Assembly and Annotation.</title>
        <authorList>
            <person name="Atibalentja N."/>
            <person name="Keating K."/>
            <person name="Fields C.J."/>
        </authorList>
    </citation>
    <scope>NUCLEOTIDE SEQUENCE</scope>
    <source>
        <strain evidence="2">Niue_2</strain>
        <tissue evidence="2">Leaf</tissue>
    </source>
</reference>
<dbReference type="Proteomes" id="UP000652761">
    <property type="component" value="Unassembled WGS sequence"/>
</dbReference>
<protein>
    <recommendedName>
        <fullName evidence="1">Smr domain-containing protein</fullName>
    </recommendedName>
</protein>
<accession>A0A843U2I9</accession>
<dbReference type="Gene3D" id="3.30.1370.110">
    <property type="match status" value="1"/>
</dbReference>